<evidence type="ECO:0008006" key="4">
    <source>
        <dbReference type="Google" id="ProtNLM"/>
    </source>
</evidence>
<sequence>MAFLNIIPAISYNYQIYLRAGPMPSRPSPSSQPPLLHSTHSRIHGGSNLINRSLFVTRIARHFHRHSRNQSHVMRNSADKKRKKKRARKKYWQRSNHCFRYTNYFATRDTVDRCTSSIIFRIISPIGAKFQARREARILSA</sequence>
<gene>
    <name evidence="2" type="ORF">PUN28_015080</name>
</gene>
<feature type="compositionally biased region" description="Basic residues" evidence="1">
    <location>
        <begin position="80"/>
        <end position="89"/>
    </location>
</feature>
<organism evidence="2 3">
    <name type="scientific">Cardiocondyla obscurior</name>
    <dbReference type="NCBI Taxonomy" id="286306"/>
    <lineage>
        <taxon>Eukaryota</taxon>
        <taxon>Metazoa</taxon>
        <taxon>Ecdysozoa</taxon>
        <taxon>Arthropoda</taxon>
        <taxon>Hexapoda</taxon>
        <taxon>Insecta</taxon>
        <taxon>Pterygota</taxon>
        <taxon>Neoptera</taxon>
        <taxon>Endopterygota</taxon>
        <taxon>Hymenoptera</taxon>
        <taxon>Apocrita</taxon>
        <taxon>Aculeata</taxon>
        <taxon>Formicoidea</taxon>
        <taxon>Formicidae</taxon>
        <taxon>Myrmicinae</taxon>
        <taxon>Cardiocondyla</taxon>
    </lineage>
</organism>
<dbReference type="AlphaFoldDB" id="A0AAW2EYA1"/>
<keyword evidence="3" id="KW-1185">Reference proteome</keyword>
<proteinExistence type="predicted"/>
<reference evidence="2 3" key="1">
    <citation type="submission" date="2023-03" db="EMBL/GenBank/DDBJ databases">
        <title>High recombination rates correlate with genetic variation in Cardiocondyla obscurior ants.</title>
        <authorList>
            <person name="Errbii M."/>
        </authorList>
    </citation>
    <scope>NUCLEOTIDE SEQUENCE [LARGE SCALE GENOMIC DNA]</scope>
    <source>
        <strain evidence="2">Alpha-2009</strain>
        <tissue evidence="2">Whole body</tissue>
    </source>
</reference>
<name>A0AAW2EYA1_9HYME</name>
<evidence type="ECO:0000256" key="1">
    <source>
        <dbReference type="SAM" id="MobiDB-lite"/>
    </source>
</evidence>
<dbReference type="EMBL" id="JADYXP020000016">
    <property type="protein sequence ID" value="KAL0108288.1"/>
    <property type="molecule type" value="Genomic_DNA"/>
</dbReference>
<protein>
    <recommendedName>
        <fullName evidence="4">Ribosomal protein S14</fullName>
    </recommendedName>
</protein>
<accession>A0AAW2EYA1</accession>
<evidence type="ECO:0000313" key="3">
    <source>
        <dbReference type="Proteomes" id="UP001430953"/>
    </source>
</evidence>
<evidence type="ECO:0000313" key="2">
    <source>
        <dbReference type="EMBL" id="KAL0108288.1"/>
    </source>
</evidence>
<dbReference type="Proteomes" id="UP001430953">
    <property type="component" value="Unassembled WGS sequence"/>
</dbReference>
<comment type="caution">
    <text evidence="2">The sequence shown here is derived from an EMBL/GenBank/DDBJ whole genome shotgun (WGS) entry which is preliminary data.</text>
</comment>
<feature type="region of interest" description="Disordered" evidence="1">
    <location>
        <begin position="70"/>
        <end position="89"/>
    </location>
</feature>